<dbReference type="EMBL" id="VRYN01000001">
    <property type="protein sequence ID" value="TYO82412.1"/>
    <property type="molecule type" value="Genomic_DNA"/>
</dbReference>
<feature type="transmembrane region" description="Helical" evidence="1">
    <location>
        <begin position="32"/>
        <end position="52"/>
    </location>
</feature>
<keyword evidence="1" id="KW-1133">Transmembrane helix</keyword>
<proteinExistence type="predicted"/>
<gene>
    <name evidence="3" type="ORF">APQ99_00941</name>
    <name evidence="2" type="ORF">HBSAL_00850</name>
</gene>
<evidence type="ECO:0000313" key="5">
    <source>
        <dbReference type="Proteomes" id="UP000323075"/>
    </source>
</evidence>
<dbReference type="Proteomes" id="UP000323075">
    <property type="component" value="Unassembled WGS sequence"/>
</dbReference>
<accession>A0A4D6GUJ7</accession>
<evidence type="ECO:0000313" key="4">
    <source>
        <dbReference type="Proteomes" id="UP000296216"/>
    </source>
</evidence>
<dbReference type="EMBL" id="CP038631">
    <property type="protein sequence ID" value="QCC43917.1"/>
    <property type="molecule type" value="Genomic_DNA"/>
</dbReference>
<dbReference type="Proteomes" id="UP000296216">
    <property type="component" value="Chromosome"/>
</dbReference>
<organism evidence="2 4">
    <name type="scientific">Halobacterium salinarum (strain ATCC 33171 / DSM 3754 / JCM 8978 / NBRC 102687 / NCIMB 764 / 91-R6)</name>
    <dbReference type="NCBI Taxonomy" id="2597657"/>
    <lineage>
        <taxon>Archaea</taxon>
        <taxon>Methanobacteriati</taxon>
        <taxon>Methanobacteriota</taxon>
        <taxon>Stenosarchaea group</taxon>
        <taxon>Halobacteria</taxon>
        <taxon>Halobacteriales</taxon>
        <taxon>Halobacteriaceae</taxon>
        <taxon>Halobacterium</taxon>
    </lineage>
</organism>
<sequence>MKLLDAVSLGVAVAFAAPAGMLGVETLLAGDHTGWVFLGFAAAILACDRYVYTPTEIPALIAQSAATVVANPPDNDDDSDDAQ</sequence>
<keyword evidence="1" id="KW-0472">Membrane</keyword>
<evidence type="ECO:0000256" key="1">
    <source>
        <dbReference type="SAM" id="Phobius"/>
    </source>
</evidence>
<reference evidence="2 4" key="1">
    <citation type="journal article" date="2019" name="Microbiol. Resour. Announc.">
        <title>The Genome Sequence of the Halobacterium salinarum Type Strain Is Closely Related to That of Laboratory Strains NRC-1 and R1.</title>
        <authorList>
            <person name="Pfeiffer F."/>
            <person name="Marchfelder A."/>
            <person name="Habermann B."/>
            <person name="Dyall-Smith M.L."/>
        </authorList>
    </citation>
    <scope>NUCLEOTIDE SEQUENCE [LARGE SCALE GENOMIC DNA]</scope>
    <source>
        <strain evidence="2">91-R6</strain>
        <strain evidence="4">ATCC 33171 / DSM 3754 / JCM 8978 / NBRC 102687 / NCIMB 764 / 91-R6</strain>
    </source>
</reference>
<evidence type="ECO:0000313" key="3">
    <source>
        <dbReference type="EMBL" id="TYO82412.1"/>
    </source>
</evidence>
<dbReference type="InterPro" id="IPR055955">
    <property type="entry name" value="DUF7533"/>
</dbReference>
<keyword evidence="1" id="KW-0812">Transmembrane</keyword>
<dbReference type="GeneID" id="68695108"/>
<dbReference type="AlphaFoldDB" id="A0A4D6GUJ7"/>
<protein>
    <submittedName>
        <fullName evidence="2">Uncharacterized protein</fullName>
    </submittedName>
</protein>
<reference evidence="3 5" key="2">
    <citation type="submission" date="2019-07" db="EMBL/GenBank/DDBJ databases">
        <title>Genomic Encyclopedia of Archaeal and Bacterial Type Strains, Phase II (KMG-II): from individual species to whole genera.</title>
        <authorList>
            <person name="Goeker M."/>
        </authorList>
    </citation>
    <scope>NUCLEOTIDE SEQUENCE [LARGE SCALE GENOMIC DNA]</scope>
    <source>
        <strain evidence="3 5">DSM 3754</strain>
    </source>
</reference>
<evidence type="ECO:0000313" key="2">
    <source>
        <dbReference type="EMBL" id="QCC43917.1"/>
    </source>
</evidence>
<reference evidence="2" key="3">
    <citation type="journal article" name="MicrobiologyOpen">
        <title>Whole-genome comparison between the type strain of Halobacterium salinarum (DSM 3754(T)) and the laboratory strains R1 and NRC-1.</title>
        <authorList>
            <person name="Pfeiffer F."/>
            <person name="Losensky G."/>
            <person name="Marchfelder A."/>
            <person name="Habermann B."/>
            <person name="Dyall-Smith M."/>
        </authorList>
    </citation>
    <scope>NUCLEOTIDE SEQUENCE</scope>
    <source>
        <strain evidence="2">91-R6</strain>
    </source>
</reference>
<dbReference type="Pfam" id="PF24377">
    <property type="entry name" value="DUF7533"/>
    <property type="match status" value="1"/>
</dbReference>
<name>A0A4D6GUJ7_HALS9</name>
<dbReference type="RefSeq" id="WP_049892579.1">
    <property type="nucleotide sequence ID" value="NZ_VRYN01000001.1"/>
</dbReference>